<dbReference type="InterPro" id="IPR037151">
    <property type="entry name" value="AlkB-like_sf"/>
</dbReference>
<comment type="cofactor">
    <cofactor evidence="1">
        <name>Fe(2+)</name>
        <dbReference type="ChEBI" id="CHEBI:29033"/>
    </cofactor>
</comment>
<sequence>MINSEERNFEKQPQNSDINTLTDVVRKVNITHEDLPKNRRRVVNNHLYTHKNDIKNSSKVRNELVNANETFGEQKSGWSNETHIEQKNVWSNDLKYQNPASLQKHQQRSDHYQHTNDFSNKRNTETFKPSHKPPEMRILISPPGCQRYSREITSRDLLIVNDLFCNSQDLSIYEKLISETEKCGVESMDLWQLWHGDSHMIADDKKKWKEYCPTFLMVLDKIRDFFQMDIKATRLNWYRDSNEWKPFHHDAAAIKADKARSQNLTVAVSFGAERDAAFEHAQTKTIISLPQPNGTIYTFGKDVNIIWRHGILQVPPDKYHNKGRISIIAWGWIDNMVNV</sequence>
<feature type="compositionally biased region" description="Basic and acidic residues" evidence="2">
    <location>
        <begin position="107"/>
        <end position="125"/>
    </location>
</feature>
<evidence type="ECO:0000313" key="3">
    <source>
        <dbReference type="Proteomes" id="UP001652625"/>
    </source>
</evidence>
<evidence type="ECO:0000313" key="4">
    <source>
        <dbReference type="RefSeq" id="XP_065673457.1"/>
    </source>
</evidence>
<feature type="region of interest" description="Disordered" evidence="2">
    <location>
        <begin position="100"/>
        <end position="136"/>
    </location>
</feature>
<reference evidence="4" key="1">
    <citation type="submission" date="2025-08" db="UniProtKB">
        <authorList>
            <consortium name="RefSeq"/>
        </authorList>
    </citation>
    <scope>IDENTIFICATION</scope>
</reference>
<keyword evidence="3" id="KW-1185">Reference proteome</keyword>
<organism evidence="3 4">
    <name type="scientific">Hydra vulgaris</name>
    <name type="common">Hydra</name>
    <name type="synonym">Hydra attenuata</name>
    <dbReference type="NCBI Taxonomy" id="6087"/>
    <lineage>
        <taxon>Eukaryota</taxon>
        <taxon>Metazoa</taxon>
        <taxon>Cnidaria</taxon>
        <taxon>Hydrozoa</taxon>
        <taxon>Hydroidolina</taxon>
        <taxon>Anthoathecata</taxon>
        <taxon>Aplanulata</taxon>
        <taxon>Hydridae</taxon>
        <taxon>Hydra</taxon>
    </lineage>
</organism>
<gene>
    <name evidence="4" type="primary">LOC100207802</name>
</gene>
<dbReference type="GeneID" id="100207802"/>
<name>A0ABM4DG97_HYDVU</name>
<proteinExistence type="predicted"/>
<evidence type="ECO:0000256" key="1">
    <source>
        <dbReference type="ARBA" id="ARBA00001954"/>
    </source>
</evidence>
<protein>
    <submittedName>
        <fullName evidence="4">Uncharacterized protein LOC100207802 isoform X2</fullName>
    </submittedName>
</protein>
<dbReference type="SUPFAM" id="SSF51197">
    <property type="entry name" value="Clavaminate synthase-like"/>
    <property type="match status" value="1"/>
</dbReference>
<dbReference type="Gene3D" id="2.60.120.590">
    <property type="entry name" value="Alpha-ketoglutarate-dependent dioxygenase AlkB-like"/>
    <property type="match status" value="1"/>
</dbReference>
<dbReference type="PANTHER" id="PTHR42256:SF1">
    <property type="entry name" value="FE2OG DIOXYGENASE DOMAIN-CONTAINING PROTEIN"/>
    <property type="match status" value="1"/>
</dbReference>
<evidence type="ECO:0000256" key="2">
    <source>
        <dbReference type="SAM" id="MobiDB-lite"/>
    </source>
</evidence>
<dbReference type="PANTHER" id="PTHR42256">
    <property type="entry name" value="OXOGLUTARATE/IRON-DEPENDENT DIOXYGENASE"/>
    <property type="match status" value="1"/>
</dbReference>
<accession>A0ABM4DG97</accession>
<dbReference type="RefSeq" id="XP_065673457.1">
    <property type="nucleotide sequence ID" value="XM_065817385.1"/>
</dbReference>
<dbReference type="Proteomes" id="UP001652625">
    <property type="component" value="Chromosome 14"/>
</dbReference>